<comment type="caution">
    <text evidence="2">The sequence shown here is derived from an EMBL/GenBank/DDBJ whole genome shotgun (WGS) entry which is preliminary data.</text>
</comment>
<feature type="transmembrane region" description="Helical" evidence="1">
    <location>
        <begin position="119"/>
        <end position="142"/>
    </location>
</feature>
<dbReference type="Proteomes" id="UP000053237">
    <property type="component" value="Unassembled WGS sequence"/>
</dbReference>
<organism evidence="2 3">
    <name type="scientific">Albugo candida</name>
    <dbReference type="NCBI Taxonomy" id="65357"/>
    <lineage>
        <taxon>Eukaryota</taxon>
        <taxon>Sar</taxon>
        <taxon>Stramenopiles</taxon>
        <taxon>Oomycota</taxon>
        <taxon>Peronosporomycetes</taxon>
        <taxon>Albuginales</taxon>
        <taxon>Albuginaceae</taxon>
        <taxon>Albugo</taxon>
    </lineage>
</organism>
<keyword evidence="1" id="KW-1133">Transmembrane helix</keyword>
<evidence type="ECO:0000256" key="1">
    <source>
        <dbReference type="SAM" id="Phobius"/>
    </source>
</evidence>
<keyword evidence="3" id="KW-1185">Reference proteome</keyword>
<keyword evidence="1" id="KW-0472">Membrane</keyword>
<gene>
    <name evidence="2" type="ORF">BN9_099360</name>
</gene>
<proteinExistence type="predicted"/>
<evidence type="ECO:0000313" key="2">
    <source>
        <dbReference type="EMBL" id="CCI48737.1"/>
    </source>
</evidence>
<dbReference type="EMBL" id="CAIX01000245">
    <property type="protein sequence ID" value="CCI48737.1"/>
    <property type="molecule type" value="Genomic_DNA"/>
</dbReference>
<reference evidence="2 3" key="1">
    <citation type="submission" date="2012-05" db="EMBL/GenBank/DDBJ databases">
        <title>Recombination and specialization in a pathogen metapopulation.</title>
        <authorList>
            <person name="Gardiner A."/>
            <person name="Kemen E."/>
            <person name="Schultz-Larsen T."/>
            <person name="MacLean D."/>
            <person name="Van Oosterhout C."/>
            <person name="Jones J.D.G."/>
        </authorList>
    </citation>
    <scope>NUCLEOTIDE SEQUENCE [LARGE SCALE GENOMIC DNA]</scope>
    <source>
        <strain evidence="2 3">Ac Nc2</strain>
    </source>
</reference>
<dbReference type="InParanoid" id="A0A024GPC1"/>
<dbReference type="AlphaFoldDB" id="A0A024GPC1"/>
<protein>
    <submittedName>
        <fullName evidence="2">Uncharacterized protein</fullName>
    </submittedName>
</protein>
<evidence type="ECO:0000313" key="3">
    <source>
        <dbReference type="Proteomes" id="UP000053237"/>
    </source>
</evidence>
<accession>A0A024GPC1</accession>
<keyword evidence="1" id="KW-0812">Transmembrane</keyword>
<name>A0A024GPC1_9STRA</name>
<sequence>MLLILMFLNRRKKELPAVDIHNHTSQKPMSMFLLLINKFNQSTKKDSTKSFSTQCENRLRGRNRLRRSSKQSCLYETEYATTASLSDVEITSSDIYRQIICLKNVTEIHMSTITPTSQALNTLSSLFIMVAVLLLYCIPLIATQVNIVICRFDSMAGTIAGCCSEKTESSRNDVSNRPTPFEIIFQICFTNDLRLRVEGMWYASSCQRAFRNSIRVYFTQLRTITQSN</sequence>